<dbReference type="GO" id="GO:0033540">
    <property type="term" value="P:fatty acid beta-oxidation using acyl-CoA oxidase"/>
    <property type="evidence" value="ECO:0007669"/>
    <property type="project" value="TreeGrafter"/>
</dbReference>
<evidence type="ECO:0000256" key="5">
    <source>
        <dbReference type="ARBA" id="ARBA00022827"/>
    </source>
</evidence>
<dbReference type="GO" id="GO:0071949">
    <property type="term" value="F:FAD binding"/>
    <property type="evidence" value="ECO:0007669"/>
    <property type="project" value="InterPro"/>
</dbReference>
<evidence type="ECO:0000256" key="10">
    <source>
        <dbReference type="PIRNR" id="PIRNR000168"/>
    </source>
</evidence>
<dbReference type="FunFam" id="2.40.110.10:FF:000003">
    <property type="entry name" value="Acyl-coenzyme A oxidase"/>
    <property type="match status" value="1"/>
</dbReference>
<dbReference type="GO" id="GO:0005777">
    <property type="term" value="C:peroxisome"/>
    <property type="evidence" value="ECO:0007669"/>
    <property type="project" value="UniProtKB-SubCell"/>
</dbReference>
<evidence type="ECO:0000256" key="3">
    <source>
        <dbReference type="ARBA" id="ARBA00006288"/>
    </source>
</evidence>
<dbReference type="Gene3D" id="1.10.540.10">
    <property type="entry name" value="Acyl-CoA dehydrogenase/oxidase, N-terminal domain"/>
    <property type="match status" value="1"/>
</dbReference>
<dbReference type="Proteomes" id="UP000095023">
    <property type="component" value="Unassembled WGS sequence"/>
</dbReference>
<evidence type="ECO:0000313" key="17">
    <source>
        <dbReference type="Proteomes" id="UP000095023"/>
    </source>
</evidence>
<name>A0A1E4TJ51_9ASCO</name>
<keyword evidence="5 10" id="KW-0274">FAD</keyword>
<evidence type="ECO:0000259" key="13">
    <source>
        <dbReference type="Pfam" id="PF01756"/>
    </source>
</evidence>
<dbReference type="InterPro" id="IPR046373">
    <property type="entry name" value="Acyl-CoA_Oxase/DH_mid-dom_sf"/>
</dbReference>
<evidence type="ECO:0000313" key="16">
    <source>
        <dbReference type="EMBL" id="ODV91804.1"/>
    </source>
</evidence>
<dbReference type="OrthoDB" id="538336at2759"/>
<feature type="binding site" evidence="12">
    <location>
        <position position="175"/>
    </location>
    <ligand>
        <name>FAD</name>
        <dbReference type="ChEBI" id="CHEBI:57692"/>
    </ligand>
</feature>
<keyword evidence="4 10" id="KW-0285">Flavoprotein</keyword>
<evidence type="ECO:0000256" key="2">
    <source>
        <dbReference type="ARBA" id="ARBA00004275"/>
    </source>
</evidence>
<evidence type="ECO:0000256" key="7">
    <source>
        <dbReference type="ARBA" id="ARBA00023002"/>
    </source>
</evidence>
<dbReference type="InterPro" id="IPR055060">
    <property type="entry name" value="ACOX_C_alpha1"/>
</dbReference>
<gene>
    <name evidence="16" type="ORF">CANCADRAFT_30130</name>
</gene>
<feature type="domain" description="Acyl-CoA oxidase C-alpha1" evidence="15">
    <location>
        <begin position="274"/>
        <end position="437"/>
    </location>
</feature>
<dbReference type="EMBL" id="KV453841">
    <property type="protein sequence ID" value="ODV91804.1"/>
    <property type="molecule type" value="Genomic_DNA"/>
</dbReference>
<dbReference type="PANTHER" id="PTHR10909">
    <property type="entry name" value="ELECTRON TRANSPORT OXIDOREDUCTASE"/>
    <property type="match status" value="1"/>
</dbReference>
<comment type="subcellular location">
    <subcellularLocation>
        <location evidence="2">Peroxisome</location>
    </subcellularLocation>
</comment>
<dbReference type="GO" id="GO:0055088">
    <property type="term" value="P:lipid homeostasis"/>
    <property type="evidence" value="ECO:0007669"/>
    <property type="project" value="TreeGrafter"/>
</dbReference>
<dbReference type="InterPro" id="IPR036250">
    <property type="entry name" value="AcylCo_DH-like_C"/>
</dbReference>
<keyword evidence="6" id="KW-0276">Fatty acid metabolism</keyword>
<dbReference type="Gene3D" id="1.20.140.10">
    <property type="entry name" value="Butyryl-CoA Dehydrogenase, subunit A, domain 3"/>
    <property type="match status" value="2"/>
</dbReference>
<dbReference type="SUPFAM" id="SSF56645">
    <property type="entry name" value="Acyl-CoA dehydrogenase NM domain-like"/>
    <property type="match status" value="1"/>
</dbReference>
<sequence>MNADFVAARKLLSVKETNALKQCIWKPGERERLDSFVQILKSKPAFDKRNLVDISRPETLHVTFNATYEALKLRDELSLSPTEFMELMSLFVNDFSVALHEKAFVPVIESQGSDEQIAKWKPLYSTYQMIGCYGQTEIAHGSNVQRLEATATYDKKTQEFIMNSPREESYKFWIGNLGVTANTCLIQAQLYIDGKNYGPHLFVTPIRDMKTHNVLPGVIVGDIGAKVLGAYSTVDNGFLGVKNVRIPRENMLNRFSNVTPDGNYVPPVHPKLSYGSMLTLRANIVAGFGKSLAKAATIASRYTTVRRQFAAPTDRLTGVERQVITYPGVAERIAPAVATAYAFCVIGNQMADEFRIFSDELLQKNTKRLPDLHIKSSFLKVLTTTECAMMVEDCRKALGGHGMLQQNGVGTILGSIIPSQTYEGENYVIAQQTARDILRYARRVYNDGGLLNVPDKYGYFRSARKTSNEYGTGDPAEVKEYLSNPRILIRLLESRVRNNAFKLLDKIKHDPAAQGAEPDLARYSMDTMILTRAHAEWHVGREMFRKAQTVLELNLPLQVYLLFVLNRSLAELLEQGGGLAPAGASIIRELFSEAVARFSPKLIAYTDAFGFTDYELNSSLGRYDGNVYANLLDTAKNHNAVNKEDYKKDVLRLRAAFASKSRL</sequence>
<dbReference type="InterPro" id="IPR009100">
    <property type="entry name" value="AcylCoA_DH/oxidase_NM_dom_sf"/>
</dbReference>
<dbReference type="Pfam" id="PF01756">
    <property type="entry name" value="ACOX"/>
    <property type="match status" value="1"/>
</dbReference>
<dbReference type="GO" id="GO:0005504">
    <property type="term" value="F:fatty acid binding"/>
    <property type="evidence" value="ECO:0007669"/>
    <property type="project" value="TreeGrafter"/>
</dbReference>
<dbReference type="InterPro" id="IPR012258">
    <property type="entry name" value="Acyl-CoA_oxidase"/>
</dbReference>
<keyword evidence="7" id="KW-0560">Oxidoreductase</keyword>
<dbReference type="AlphaFoldDB" id="A0A1E4TJ51"/>
<dbReference type="Gene3D" id="2.40.110.10">
    <property type="entry name" value="Butyryl-CoA Dehydrogenase, subunit A, domain 2"/>
    <property type="match status" value="1"/>
</dbReference>
<reference evidence="17" key="1">
    <citation type="submission" date="2016-02" db="EMBL/GenBank/DDBJ databases">
        <title>Comparative genomics of biotechnologically important yeasts.</title>
        <authorList>
            <consortium name="DOE Joint Genome Institute"/>
            <person name="Riley R."/>
            <person name="Haridas S."/>
            <person name="Wolfe K.H."/>
            <person name="Lopes M.R."/>
            <person name="Hittinger C.T."/>
            <person name="Goker M."/>
            <person name="Salamov A."/>
            <person name="Wisecaver J."/>
            <person name="Long T.M."/>
            <person name="Aerts A.L."/>
            <person name="Barry K."/>
            <person name="Choi C."/>
            <person name="Clum A."/>
            <person name="Coughlan A.Y."/>
            <person name="Deshpande S."/>
            <person name="Douglass A.P."/>
            <person name="Hanson S.J."/>
            <person name="Klenk H.-P."/>
            <person name="Labutti K."/>
            <person name="Lapidus A."/>
            <person name="Lindquist E."/>
            <person name="Lipzen A."/>
            <person name="Meier-Kolthoff J.P."/>
            <person name="Ohm R.A."/>
            <person name="Otillar R.P."/>
            <person name="Pangilinan J."/>
            <person name="Peng Y."/>
            <person name="Rokas A."/>
            <person name="Rosa C.A."/>
            <person name="Scheuner C."/>
            <person name="Sibirny A.A."/>
            <person name="Slot J.C."/>
            <person name="Stielow J.B."/>
            <person name="Sun H."/>
            <person name="Kurtzman C.P."/>
            <person name="Blackwell M."/>
            <person name="Jeffries T.W."/>
            <person name="Grigoriev I.V."/>
        </authorList>
    </citation>
    <scope>NUCLEOTIDE SEQUENCE [LARGE SCALE GENOMIC DNA]</scope>
    <source>
        <strain evidence="17">NRRL Y-17796</strain>
    </source>
</reference>
<evidence type="ECO:0000256" key="11">
    <source>
        <dbReference type="PIRSR" id="PIRSR000168-1"/>
    </source>
</evidence>
<dbReference type="Pfam" id="PF22924">
    <property type="entry name" value="ACOX_C_alpha1"/>
    <property type="match status" value="1"/>
</dbReference>
<evidence type="ECO:0000259" key="15">
    <source>
        <dbReference type="Pfam" id="PF22924"/>
    </source>
</evidence>
<comment type="similarity">
    <text evidence="3 10">Belongs to the acyl-CoA oxidase family.</text>
</comment>
<evidence type="ECO:0000256" key="9">
    <source>
        <dbReference type="ARBA" id="ARBA00023140"/>
    </source>
</evidence>
<comment type="cofactor">
    <cofactor evidence="1">
        <name>FAD</name>
        <dbReference type="ChEBI" id="CHEBI:57692"/>
    </cofactor>
</comment>
<organism evidence="16 17">
    <name type="scientific">Tortispora caseinolytica NRRL Y-17796</name>
    <dbReference type="NCBI Taxonomy" id="767744"/>
    <lineage>
        <taxon>Eukaryota</taxon>
        <taxon>Fungi</taxon>
        <taxon>Dikarya</taxon>
        <taxon>Ascomycota</taxon>
        <taxon>Saccharomycotina</taxon>
        <taxon>Trigonopsidomycetes</taxon>
        <taxon>Trigonopsidales</taxon>
        <taxon>Trigonopsidaceae</taxon>
        <taxon>Tortispora</taxon>
    </lineage>
</organism>
<dbReference type="Pfam" id="PF14749">
    <property type="entry name" value="Acyl-CoA_ox_N"/>
    <property type="match status" value="1"/>
</dbReference>
<evidence type="ECO:0000256" key="1">
    <source>
        <dbReference type="ARBA" id="ARBA00001974"/>
    </source>
</evidence>
<keyword evidence="8" id="KW-0443">Lipid metabolism</keyword>
<dbReference type="PANTHER" id="PTHR10909:SF250">
    <property type="entry name" value="PEROXISOMAL ACYL-COENZYME A OXIDASE 1"/>
    <property type="match status" value="1"/>
</dbReference>
<feature type="binding site" evidence="12">
    <location>
        <position position="136"/>
    </location>
    <ligand>
        <name>FAD</name>
        <dbReference type="ChEBI" id="CHEBI:57692"/>
    </ligand>
</feature>
<feature type="active site" description="Proton acceptor" evidence="11">
    <location>
        <position position="423"/>
    </location>
</feature>
<keyword evidence="17" id="KW-1185">Reference proteome</keyword>
<evidence type="ECO:0000259" key="14">
    <source>
        <dbReference type="Pfam" id="PF14749"/>
    </source>
</evidence>
<protein>
    <recommendedName>
        <fullName evidence="10">Acyl-coenzyme A oxidase</fullName>
    </recommendedName>
</protein>
<dbReference type="InterPro" id="IPR002655">
    <property type="entry name" value="Acyl-CoA_oxidase_C"/>
</dbReference>
<feature type="domain" description="Acyl-CoA oxidase C-terminal" evidence="13">
    <location>
        <begin position="485"/>
        <end position="646"/>
    </location>
</feature>
<dbReference type="SUPFAM" id="SSF47203">
    <property type="entry name" value="Acyl-CoA dehydrogenase C-terminal domain-like"/>
    <property type="match status" value="2"/>
</dbReference>
<dbReference type="InterPro" id="IPR037069">
    <property type="entry name" value="AcylCoA_DH/ox_N_sf"/>
</dbReference>
<evidence type="ECO:0000256" key="4">
    <source>
        <dbReference type="ARBA" id="ARBA00022630"/>
    </source>
</evidence>
<evidence type="ECO:0000256" key="6">
    <source>
        <dbReference type="ARBA" id="ARBA00022832"/>
    </source>
</evidence>
<keyword evidence="9" id="KW-0576">Peroxisome</keyword>
<dbReference type="GO" id="GO:0003997">
    <property type="term" value="F:acyl-CoA oxidase activity"/>
    <property type="evidence" value="ECO:0007669"/>
    <property type="project" value="InterPro"/>
</dbReference>
<dbReference type="InterPro" id="IPR029320">
    <property type="entry name" value="Acyl-CoA_ox_N"/>
</dbReference>
<accession>A0A1E4TJ51</accession>
<evidence type="ECO:0000256" key="8">
    <source>
        <dbReference type="ARBA" id="ARBA00023098"/>
    </source>
</evidence>
<feature type="domain" description="Acyl-coenzyme A oxidase N-terminal" evidence="14">
    <location>
        <begin position="30"/>
        <end position="130"/>
    </location>
</feature>
<evidence type="ECO:0000256" key="12">
    <source>
        <dbReference type="PIRSR" id="PIRSR000168-2"/>
    </source>
</evidence>
<dbReference type="PIRSF" id="PIRSF000168">
    <property type="entry name" value="Acyl-CoA_oxidase"/>
    <property type="match status" value="1"/>
</dbReference>
<proteinExistence type="inferred from homology"/>